<evidence type="ECO:0000313" key="2">
    <source>
        <dbReference type="Proteomes" id="UP001152531"/>
    </source>
</evidence>
<dbReference type="EMBL" id="CALSDN010000013">
    <property type="protein sequence ID" value="CAH6723173.1"/>
    <property type="molecule type" value="Genomic_DNA"/>
</dbReference>
<evidence type="ECO:0000313" key="1">
    <source>
        <dbReference type="EMBL" id="CAH6723173.1"/>
    </source>
</evidence>
<keyword evidence="1" id="KW-0131">Cell cycle</keyword>
<dbReference type="Proteomes" id="UP001152531">
    <property type="component" value="Unassembled WGS sequence"/>
</dbReference>
<name>A0ACA9YEN3_9ASCO</name>
<comment type="caution">
    <text evidence="1">The sequence shown here is derived from an EMBL/GenBank/DDBJ whole genome shotgun (WGS) entry which is preliminary data.</text>
</comment>
<protein>
    <submittedName>
        <fullName evidence="1">Cell division cycle protein 123</fullName>
    </submittedName>
</protein>
<organism evidence="1 2">
    <name type="scientific">[Candida] jaroonii</name>
    <dbReference type="NCBI Taxonomy" id="467808"/>
    <lineage>
        <taxon>Eukaryota</taxon>
        <taxon>Fungi</taxon>
        <taxon>Dikarya</taxon>
        <taxon>Ascomycota</taxon>
        <taxon>Saccharomycotina</taxon>
        <taxon>Pichiomycetes</taxon>
        <taxon>Debaryomycetaceae</taxon>
        <taxon>Yamadazyma</taxon>
    </lineage>
</organism>
<sequence>MTRDYAVLEEVKATPQEILNCSYSKWYPVFKEHTASSMIIPLPQEFIHYLSSESIHLPEPPRDVQGTIEEISEEDSESDSDDDDDEWETELRVDPTKEFPMINEFITKALDKYTYVTPKLNWSAPKDASWIMIDNTLKCRNTNDIYLLLKSSDHITHDLDHPFDESSEIENPPVEYELVLRKWKEINPSLEFRVFVRNGVIVGKSQRDLNYYDFLKNLIEEEKINDIINEFINYEVIPKFNNRSFIIDIYVPRPYKKIRIIDINAFTRVTDSILYTWPELINDQEDNIRLITETNIGRFRTKAYSESQVPLDVVNASADPGALAELAKEWQINERKD</sequence>
<reference evidence="1" key="1">
    <citation type="submission" date="2022-06" db="EMBL/GenBank/DDBJ databases">
        <authorList>
            <person name="Legras J.-L."/>
            <person name="Devillers H."/>
            <person name="Grondin C."/>
        </authorList>
    </citation>
    <scope>NUCLEOTIDE SEQUENCE</scope>
    <source>
        <strain evidence="1">CLIB 1444</strain>
    </source>
</reference>
<keyword evidence="1" id="KW-0132">Cell division</keyword>
<accession>A0ACA9YEN3</accession>
<proteinExistence type="predicted"/>
<keyword evidence="2" id="KW-1185">Reference proteome</keyword>
<gene>
    <name evidence="1" type="ORF">CLIB1444_13S01970</name>
</gene>